<proteinExistence type="predicted"/>
<name>A0ABQ0LLJ5_MYCCL</name>
<dbReference type="Proteomes" id="UP000815677">
    <property type="component" value="Unassembled WGS sequence"/>
</dbReference>
<keyword evidence="1" id="KW-0812">Transmembrane</keyword>
<gene>
    <name evidence="2" type="ORF">MCHLO_09070</name>
</gene>
<keyword evidence="1" id="KW-0472">Membrane</keyword>
<organism evidence="2 3">
    <name type="scientific">Mycena chlorophos</name>
    <name type="common">Agaric fungus</name>
    <name type="synonym">Agaricus chlorophos</name>
    <dbReference type="NCBI Taxonomy" id="658473"/>
    <lineage>
        <taxon>Eukaryota</taxon>
        <taxon>Fungi</taxon>
        <taxon>Dikarya</taxon>
        <taxon>Basidiomycota</taxon>
        <taxon>Agaricomycotina</taxon>
        <taxon>Agaricomycetes</taxon>
        <taxon>Agaricomycetidae</taxon>
        <taxon>Agaricales</taxon>
        <taxon>Marasmiineae</taxon>
        <taxon>Mycenaceae</taxon>
        <taxon>Mycena</taxon>
    </lineage>
</organism>
<reference evidence="2" key="1">
    <citation type="submission" date="2014-09" db="EMBL/GenBank/DDBJ databases">
        <title>Genome sequence of the luminous mushroom Mycena chlorophos for searching fungal bioluminescence genes.</title>
        <authorList>
            <person name="Tanaka Y."/>
            <person name="Kasuga D."/>
            <person name="Oba Y."/>
            <person name="Hase S."/>
            <person name="Sato K."/>
            <person name="Oba Y."/>
            <person name="Sakakibara Y."/>
        </authorList>
    </citation>
    <scope>NUCLEOTIDE SEQUENCE</scope>
</reference>
<evidence type="ECO:0000256" key="1">
    <source>
        <dbReference type="SAM" id="Phobius"/>
    </source>
</evidence>
<sequence>MPLAPRTLAITWAGIALIDLACTSILAVEVSRHDPGDSNLKYRIVALVLLALASLFSALASWRCCRRTILGRRRLLELVRPEDEGSEQ</sequence>
<evidence type="ECO:0000313" key="2">
    <source>
        <dbReference type="EMBL" id="GAT51978.1"/>
    </source>
</evidence>
<evidence type="ECO:0008006" key="4">
    <source>
        <dbReference type="Google" id="ProtNLM"/>
    </source>
</evidence>
<dbReference type="EMBL" id="DF847500">
    <property type="protein sequence ID" value="GAT51978.1"/>
    <property type="molecule type" value="Genomic_DNA"/>
</dbReference>
<protein>
    <recommendedName>
        <fullName evidence="4">Transmembrane protein</fullName>
    </recommendedName>
</protein>
<evidence type="ECO:0000313" key="3">
    <source>
        <dbReference type="Proteomes" id="UP000815677"/>
    </source>
</evidence>
<keyword evidence="1" id="KW-1133">Transmembrane helix</keyword>
<accession>A0ABQ0LLJ5</accession>
<keyword evidence="3" id="KW-1185">Reference proteome</keyword>
<feature type="transmembrane region" description="Helical" evidence="1">
    <location>
        <begin position="43"/>
        <end position="65"/>
    </location>
</feature>